<keyword evidence="4 7" id="KW-1133">Transmembrane helix</keyword>
<feature type="transmembrane region" description="Helical" evidence="7">
    <location>
        <begin position="338"/>
        <end position="360"/>
    </location>
</feature>
<evidence type="ECO:0000256" key="2">
    <source>
        <dbReference type="ARBA" id="ARBA00022692"/>
    </source>
</evidence>
<evidence type="ECO:0000256" key="7">
    <source>
        <dbReference type="SAM" id="Phobius"/>
    </source>
</evidence>
<reference evidence="9 10" key="1">
    <citation type="journal article" date="2018" name="Sci. Rep.">
        <title>Raphidocelis subcapitata (=Pseudokirchneriella subcapitata) provides an insight into genome evolution and environmental adaptations in the Sphaeropleales.</title>
        <authorList>
            <person name="Suzuki S."/>
            <person name="Yamaguchi H."/>
            <person name="Nakajima N."/>
            <person name="Kawachi M."/>
        </authorList>
    </citation>
    <scope>NUCLEOTIDE SEQUENCE [LARGE SCALE GENOMIC DNA]</scope>
    <source>
        <strain evidence="9 10">NIES-35</strain>
    </source>
</reference>
<feature type="transmembrane region" description="Helical" evidence="7">
    <location>
        <begin position="405"/>
        <end position="424"/>
    </location>
</feature>
<feature type="compositionally biased region" description="Gly residues" evidence="6">
    <location>
        <begin position="105"/>
        <end position="120"/>
    </location>
</feature>
<dbReference type="InterPro" id="IPR024862">
    <property type="entry name" value="TRPV"/>
</dbReference>
<dbReference type="OrthoDB" id="533508at2759"/>
<feature type="transmembrane region" description="Helical" evidence="7">
    <location>
        <begin position="294"/>
        <end position="317"/>
    </location>
</feature>
<organism evidence="9 10">
    <name type="scientific">Raphidocelis subcapitata</name>
    <dbReference type="NCBI Taxonomy" id="307507"/>
    <lineage>
        <taxon>Eukaryota</taxon>
        <taxon>Viridiplantae</taxon>
        <taxon>Chlorophyta</taxon>
        <taxon>core chlorophytes</taxon>
        <taxon>Chlorophyceae</taxon>
        <taxon>CS clade</taxon>
        <taxon>Sphaeropleales</taxon>
        <taxon>Selenastraceae</taxon>
        <taxon>Raphidocelis</taxon>
    </lineage>
</organism>
<dbReference type="EMBL" id="BDRX01000030">
    <property type="protein sequence ID" value="GBF92276.1"/>
    <property type="molecule type" value="Genomic_DNA"/>
</dbReference>
<sequence length="554" mass="60229">METPDQKPLLDLEEGAEAEWDRVSEAAGPSAAAPVPTITVRDLIREDPNNVLANIKDGVVKLGEFQVEDTALFEALGDRTMLTMGSEAARIDYEAEWRARLGLLPRGGGSGGGGGAGPGGAKRRRRRGTGWSRMVTAEAFVVRIRNAALPDCDGLIHPLLRRWQSGGVHYSVFGLPAVQSVLEFKWESYGRRALLAEFLLFLTWLVSFSTFLLVWQDEDESLSLRQLLATASGRLCVGSELVSLAAMAPFLLIEWSTLAAYSAGWLDVWNLLDIGTYALQISIAVVHLGRGTYLSASLLPALIAVQCVLLFFRLNYFSRLFANRFSLVDSLKQVIQDVRFYLLFLLLMVFGFACSFHVLFRDDQELPQFSDISHSVLTVLNYALGGVQLSTMLDSSNPRAAMGLSIVYQFSMSMVLMNLLVGVMCASASKAAQHEDLKALLARAQVLDELETTLPAWVERWMLGGKGHPAFVHVLRLDPKSLDSVEGAQLWRRTSSAAADRGAGGLGAGGGGAQLEEVLSEVRALKAQVATLNSLLHTAVPSLPPSPTPELDSP</sequence>
<dbReference type="PANTHER" id="PTHR10582">
    <property type="entry name" value="TRANSIENT RECEPTOR POTENTIAL ION CHANNEL PROTEIN"/>
    <property type="match status" value="1"/>
</dbReference>
<evidence type="ECO:0000256" key="6">
    <source>
        <dbReference type="SAM" id="MobiDB-lite"/>
    </source>
</evidence>
<accession>A0A2V0NXC1</accession>
<dbReference type="GO" id="GO:0098703">
    <property type="term" value="P:calcium ion import across plasma membrane"/>
    <property type="evidence" value="ECO:0007669"/>
    <property type="project" value="TreeGrafter"/>
</dbReference>
<keyword evidence="9" id="KW-0969">Cilium</keyword>
<dbReference type="AlphaFoldDB" id="A0A2V0NXC1"/>
<evidence type="ECO:0000256" key="4">
    <source>
        <dbReference type="ARBA" id="ARBA00022989"/>
    </source>
</evidence>
<dbReference type="GO" id="GO:0005216">
    <property type="term" value="F:monoatomic ion channel activity"/>
    <property type="evidence" value="ECO:0007669"/>
    <property type="project" value="InterPro"/>
</dbReference>
<evidence type="ECO:0000256" key="5">
    <source>
        <dbReference type="ARBA" id="ARBA00023136"/>
    </source>
</evidence>
<evidence type="ECO:0000256" key="3">
    <source>
        <dbReference type="ARBA" id="ARBA00022737"/>
    </source>
</evidence>
<keyword evidence="3" id="KW-0677">Repeat</keyword>
<feature type="transmembrane region" description="Helical" evidence="7">
    <location>
        <begin position="268"/>
        <end position="288"/>
    </location>
</feature>
<evidence type="ECO:0000313" key="10">
    <source>
        <dbReference type="Proteomes" id="UP000247498"/>
    </source>
</evidence>
<feature type="domain" description="Ion transport" evidence="8">
    <location>
        <begin position="264"/>
        <end position="434"/>
    </location>
</feature>
<keyword evidence="9" id="KW-0282">Flagellum</keyword>
<dbReference type="InParanoid" id="A0A2V0NXC1"/>
<dbReference type="PANTHER" id="PTHR10582:SF2">
    <property type="entry name" value="INACTIVE"/>
    <property type="match status" value="1"/>
</dbReference>
<dbReference type="GO" id="GO:0005886">
    <property type="term" value="C:plasma membrane"/>
    <property type="evidence" value="ECO:0007669"/>
    <property type="project" value="TreeGrafter"/>
</dbReference>
<protein>
    <submittedName>
        <fullName evidence="9">Flagellar associated protein</fullName>
    </submittedName>
</protein>
<evidence type="ECO:0000313" key="9">
    <source>
        <dbReference type="EMBL" id="GBF92276.1"/>
    </source>
</evidence>
<dbReference type="STRING" id="307507.A0A2V0NXC1"/>
<evidence type="ECO:0000259" key="8">
    <source>
        <dbReference type="Pfam" id="PF00520"/>
    </source>
</evidence>
<keyword evidence="10" id="KW-1185">Reference proteome</keyword>
<gene>
    <name evidence="9" type="ORF">Rsub_05359</name>
</gene>
<feature type="region of interest" description="Disordered" evidence="6">
    <location>
        <begin position="104"/>
        <end position="128"/>
    </location>
</feature>
<comment type="caution">
    <text evidence="9">The sequence shown here is derived from an EMBL/GenBank/DDBJ whole genome shotgun (WGS) entry which is preliminary data.</text>
</comment>
<dbReference type="Proteomes" id="UP000247498">
    <property type="component" value="Unassembled WGS sequence"/>
</dbReference>
<dbReference type="Gene3D" id="1.10.287.70">
    <property type="match status" value="1"/>
</dbReference>
<comment type="subcellular location">
    <subcellularLocation>
        <location evidence="1">Membrane</location>
        <topology evidence="1">Multi-pass membrane protein</topology>
    </subcellularLocation>
</comment>
<dbReference type="InterPro" id="IPR005821">
    <property type="entry name" value="Ion_trans_dom"/>
</dbReference>
<keyword evidence="2 7" id="KW-0812">Transmembrane</keyword>
<feature type="transmembrane region" description="Helical" evidence="7">
    <location>
        <begin position="241"/>
        <end position="261"/>
    </location>
</feature>
<feature type="transmembrane region" description="Helical" evidence="7">
    <location>
        <begin position="194"/>
        <end position="215"/>
    </location>
</feature>
<keyword evidence="9" id="KW-0966">Cell projection</keyword>
<keyword evidence="5 7" id="KW-0472">Membrane</keyword>
<proteinExistence type="predicted"/>
<name>A0A2V0NXC1_9CHLO</name>
<dbReference type="Pfam" id="PF00520">
    <property type="entry name" value="Ion_trans"/>
    <property type="match status" value="1"/>
</dbReference>
<evidence type="ECO:0000256" key="1">
    <source>
        <dbReference type="ARBA" id="ARBA00004141"/>
    </source>
</evidence>